<feature type="transmembrane region" description="Helical" evidence="2">
    <location>
        <begin position="47"/>
        <end position="69"/>
    </location>
</feature>
<dbReference type="EMBL" id="KI925455">
    <property type="protein sequence ID" value="ETW85755.1"/>
    <property type="molecule type" value="Genomic_DNA"/>
</dbReference>
<reference evidence="3 4" key="1">
    <citation type="journal article" date="2012" name="New Phytol.">
        <title>Insight into trade-off between wood decay and parasitism from the genome of a fungal forest pathogen.</title>
        <authorList>
            <person name="Olson A."/>
            <person name="Aerts A."/>
            <person name="Asiegbu F."/>
            <person name="Belbahri L."/>
            <person name="Bouzid O."/>
            <person name="Broberg A."/>
            <person name="Canback B."/>
            <person name="Coutinho P.M."/>
            <person name="Cullen D."/>
            <person name="Dalman K."/>
            <person name="Deflorio G."/>
            <person name="van Diepen L.T."/>
            <person name="Dunand C."/>
            <person name="Duplessis S."/>
            <person name="Durling M."/>
            <person name="Gonthier P."/>
            <person name="Grimwood J."/>
            <person name="Fossdal C.G."/>
            <person name="Hansson D."/>
            <person name="Henrissat B."/>
            <person name="Hietala A."/>
            <person name="Himmelstrand K."/>
            <person name="Hoffmeister D."/>
            <person name="Hogberg N."/>
            <person name="James T.Y."/>
            <person name="Karlsson M."/>
            <person name="Kohler A."/>
            <person name="Kues U."/>
            <person name="Lee Y.H."/>
            <person name="Lin Y.C."/>
            <person name="Lind M."/>
            <person name="Lindquist E."/>
            <person name="Lombard V."/>
            <person name="Lucas S."/>
            <person name="Lunden K."/>
            <person name="Morin E."/>
            <person name="Murat C."/>
            <person name="Park J."/>
            <person name="Raffaello T."/>
            <person name="Rouze P."/>
            <person name="Salamov A."/>
            <person name="Schmutz J."/>
            <person name="Solheim H."/>
            <person name="Stahlberg J."/>
            <person name="Velez H."/>
            <person name="de Vries R.P."/>
            <person name="Wiebenga A."/>
            <person name="Woodward S."/>
            <person name="Yakovlev I."/>
            <person name="Garbelotto M."/>
            <person name="Martin F."/>
            <person name="Grigoriev I.V."/>
            <person name="Stenlid J."/>
        </authorList>
    </citation>
    <scope>NUCLEOTIDE SEQUENCE [LARGE SCALE GENOMIC DNA]</scope>
    <source>
        <strain evidence="3 4">TC 32-1</strain>
    </source>
</reference>
<dbReference type="HOGENOM" id="CLU_053575_0_0_1"/>
<dbReference type="AlphaFoldDB" id="W4KKA1"/>
<evidence type="ECO:0000256" key="1">
    <source>
        <dbReference type="SAM" id="MobiDB-lite"/>
    </source>
</evidence>
<keyword evidence="2" id="KW-0472">Membrane</keyword>
<feature type="transmembrane region" description="Helical" evidence="2">
    <location>
        <begin position="81"/>
        <end position="104"/>
    </location>
</feature>
<dbReference type="KEGG" id="hir:HETIRDRAFT_414739"/>
<dbReference type="GeneID" id="20673197"/>
<feature type="region of interest" description="Disordered" evidence="1">
    <location>
        <begin position="268"/>
        <end position="388"/>
    </location>
</feature>
<sequence>MRKAMLLYYRYFVFGLIVVGDAVLCSAGVWNLSLAQAAGSTPQVDPFVIFLGAFGLVIVLPTLFLDVFWKHALTGRVWIESVWVGLLSLLHLAGAAAVTANLPAVMCGHQDAHVFANSCTSTKLIEAFAWSCAVSLLIYLFALISSGIIHSRLDDIVWHAHVRTYPWYRHAYCQQIKSRPGSPALPHRHSVVAPQPRRPINLPTESELGAHYQIEYLGSPIAVEAAENPVPPIPAVTAAQSMLQKTRQVSLTMPSLYPEHIQSTWMAPERGPLLPEPSASRPESNPAPWRTVSLPADESPLGEWPRKDIMKAPPGPRRTARKPPPSAFPDASQSPPVAESAEEKRVSSTQSPSSRPVRPTGPRQRTRSSLDMLRPPALDLSGISNIRT</sequence>
<evidence type="ECO:0000313" key="4">
    <source>
        <dbReference type="Proteomes" id="UP000030671"/>
    </source>
</evidence>
<keyword evidence="2" id="KW-1133">Transmembrane helix</keyword>
<feature type="transmembrane region" description="Helical" evidence="2">
    <location>
        <begin position="124"/>
        <end position="144"/>
    </location>
</feature>
<feature type="transmembrane region" description="Helical" evidence="2">
    <location>
        <begin position="12"/>
        <end position="35"/>
    </location>
</feature>
<keyword evidence="2" id="KW-0812">Transmembrane</keyword>
<gene>
    <name evidence="3" type="ORF">HETIRDRAFT_414739</name>
</gene>
<evidence type="ECO:0000313" key="3">
    <source>
        <dbReference type="EMBL" id="ETW85755.1"/>
    </source>
</evidence>
<organism evidence="3 4">
    <name type="scientific">Heterobasidion irregulare (strain TC 32-1)</name>
    <dbReference type="NCBI Taxonomy" id="747525"/>
    <lineage>
        <taxon>Eukaryota</taxon>
        <taxon>Fungi</taxon>
        <taxon>Dikarya</taxon>
        <taxon>Basidiomycota</taxon>
        <taxon>Agaricomycotina</taxon>
        <taxon>Agaricomycetes</taxon>
        <taxon>Russulales</taxon>
        <taxon>Bondarzewiaceae</taxon>
        <taxon>Heterobasidion</taxon>
        <taxon>Heterobasidion annosum species complex</taxon>
    </lineage>
</organism>
<dbReference type="InParanoid" id="W4KKA1"/>
<accession>W4KKA1</accession>
<dbReference type="STRING" id="747525.W4KKA1"/>
<evidence type="ECO:0000256" key="2">
    <source>
        <dbReference type="SAM" id="Phobius"/>
    </source>
</evidence>
<dbReference type="OrthoDB" id="3269357at2759"/>
<keyword evidence="4" id="KW-1185">Reference proteome</keyword>
<protein>
    <recommendedName>
        <fullName evidence="5">MARVEL domain-containing protein</fullName>
    </recommendedName>
</protein>
<name>W4KKA1_HETIT</name>
<dbReference type="RefSeq" id="XP_009542583.1">
    <property type="nucleotide sequence ID" value="XM_009544288.1"/>
</dbReference>
<dbReference type="Proteomes" id="UP000030671">
    <property type="component" value="Unassembled WGS sequence"/>
</dbReference>
<evidence type="ECO:0008006" key="5">
    <source>
        <dbReference type="Google" id="ProtNLM"/>
    </source>
</evidence>
<dbReference type="eggNOG" id="ENOG502SR8G">
    <property type="taxonomic scope" value="Eukaryota"/>
</dbReference>
<proteinExistence type="predicted"/>